<evidence type="ECO:0000313" key="6">
    <source>
        <dbReference type="EMBL" id="PFH34713.1"/>
    </source>
</evidence>
<feature type="region of interest" description="Disordered" evidence="4">
    <location>
        <begin position="776"/>
        <end position="841"/>
    </location>
</feature>
<feature type="compositionally biased region" description="Low complexity" evidence="4">
    <location>
        <begin position="929"/>
        <end position="938"/>
    </location>
</feature>
<sequence length="1522" mass="166028">MLPREARCVRVPVSRFLMGTLVGCRAVLHLLCLLVLSASALLVFLPVNVCLPASGRLLRQHSAAFTPIHLDYSCFPTSSLSFASRGIPEDAAGSRVGVSSHPETTFASGVSHSAPDIDFDSLAWQRSRYRPSEACAFLFPRVRWGGHRVRSLPASLSPRGLSLVASPPSRPAAAAEDVPRCPRWVSLSRRHAAEKAGAGEEADEASGARGGSDGWAASESFACATNAGKSPFQERSGEVPPESESHPNAARLLTTAQESRRSDSGASSSSDANAEAAASPEGPASQNSSSSSTLPPRIYSSIPEIVAPPGRAFPFPLPQLSSKLTGVPDAAKPTKGGQTEDGTPCATAPSTSALPRPSFLRLLPYYPRQDAPPVDDGLLEEIISAKSREDLHASLEKLQDSKYVEWLLTPQAFRDTEGFLADTDSADLRARFSDVYEQQKEQLHRWLEELRRQPGRRVRMPAVTDEEKEKLLTLKVPKRFVTRRDEMVEKQEVALKWKEGPLAADRELIDAGGLGGFVRDLEIDAWAALFPVGDSRFGPTSGAEAARKRLELATRLQIRQWREEERRAADAAGLREQHPGEEEGARRTPRDGGEHPVPTKGVTEDRTKAKDSQRAETSASGDRGQLMTARVREAAEALAKQQMLASMGLPHSVQALAARYGHVTPDSPVMAAPDARNALQLLQRAVMDSESFLLGHIHRGLQSDPDIEVVRTIVQAHRERQAAQGRPPPRTGHPVEFTPAMFEDWEESETQKDIMAVAAEATVRRLEAARRIVEGRDPAAGAAATEPVSHRKGEKPDGRHEVKDRRADPEEAEDGGRRREADSPRKNRLAEKVAEREGGRQEELPVPARLLQGAAAAARGGIGARALEAVRWVLADEIKKEYRRQDNEEYHSMVRTMETNVVRAKEERRQELERLKEEMRLQRLRDDAAAAAEQSGGESTRRGAGEKTQQGGSQSAAERGQAAGGAASDRKTFVPTHEEEVVARLRALSKDLGEASGLFQFENDEADVLSGQSLEASKGSDVAALEPRKKDVVLQAQENGVPATDGTGRGNAPGPLAQTGPTASLPVSDIFAEMEEAMRVEWRRHLGHPCLRVFPGQLVKGRIVKVTPSFAYVHVGYVCEGELRLDEVLLEDEEAPKKGLKAFFSVGDEVFCEVVKVSHGELILSLQTLRRIAAWEQLLALQREDRPLKATVLHAHRGGLVVRVLGLRGFLPTSQLPSAVKSGPHLVGAQLPVALLQADVERQRLLVSSRLVHIREQMKRIKPDQVVEGEVVAIHPFGVLVQFGECRGLLHLSEISAARVERLEEILPLGSPVRALVLHYDKPTGKIALTTKLLERYPGEMVRDPQAVFAAAVQTAETYALRKREEKTARRNAAQQLIAALGLDPASALGAGAEGPTGPDAGDEDTEEIDTSYARSYASDEAGSQRSLWRGMRGDDSKVMALLSRKLLEKAATRRRKLGGDGGKTKFAFDEEEDGPPGIDLFRAEREKVLEAVKASGIELKGAWNVPSVFEADWETEQWLFE</sequence>
<feature type="region of interest" description="Disordered" evidence="4">
    <location>
        <begin position="228"/>
        <end position="296"/>
    </location>
</feature>
<dbReference type="Pfam" id="PF00575">
    <property type="entry name" value="S1"/>
    <property type="match status" value="1"/>
</dbReference>
<feature type="domain" description="S1 motif" evidence="5">
    <location>
        <begin position="1264"/>
        <end position="1332"/>
    </location>
</feature>
<dbReference type="InterPro" id="IPR012340">
    <property type="entry name" value="NA-bd_OB-fold"/>
</dbReference>
<dbReference type="SMART" id="SM00316">
    <property type="entry name" value="S1"/>
    <property type="match status" value="3"/>
</dbReference>
<dbReference type="GO" id="GO:0003735">
    <property type="term" value="F:structural constituent of ribosome"/>
    <property type="evidence" value="ECO:0007669"/>
    <property type="project" value="TreeGrafter"/>
</dbReference>
<feature type="compositionally biased region" description="Basic and acidic residues" evidence="4">
    <location>
        <begin position="567"/>
        <end position="594"/>
    </location>
</feature>
<feature type="region of interest" description="Disordered" evidence="4">
    <location>
        <begin position="925"/>
        <end position="975"/>
    </location>
</feature>
<keyword evidence="7" id="KW-1185">Reference proteome</keyword>
<dbReference type="GO" id="GO:1990904">
    <property type="term" value="C:ribonucleoprotein complex"/>
    <property type="evidence" value="ECO:0007669"/>
    <property type="project" value="UniProtKB-KW"/>
</dbReference>
<feature type="compositionally biased region" description="Basic and acidic residues" evidence="4">
    <location>
        <begin position="602"/>
        <end position="614"/>
    </location>
</feature>
<feature type="compositionally biased region" description="Low complexity" evidence="4">
    <location>
        <begin position="949"/>
        <end position="967"/>
    </location>
</feature>
<dbReference type="STRING" id="94643.A0A2A9MGD3"/>
<dbReference type="PROSITE" id="PS50126">
    <property type="entry name" value="S1"/>
    <property type="match status" value="3"/>
</dbReference>
<feature type="domain" description="S1 motif" evidence="5">
    <location>
        <begin position="1185"/>
        <end position="1250"/>
    </location>
</feature>
<protein>
    <submittedName>
        <fullName evidence="6">S1 RNA binding domain-containing protein</fullName>
    </submittedName>
</protein>
<dbReference type="InterPro" id="IPR050437">
    <property type="entry name" value="Ribos_protein_bS1-like"/>
</dbReference>
<evidence type="ECO:0000313" key="7">
    <source>
        <dbReference type="Proteomes" id="UP000224006"/>
    </source>
</evidence>
<evidence type="ECO:0000259" key="5">
    <source>
        <dbReference type="PROSITE" id="PS50126"/>
    </source>
</evidence>
<accession>A0A2A9MGD3</accession>
<evidence type="ECO:0000256" key="2">
    <source>
        <dbReference type="ARBA" id="ARBA00022980"/>
    </source>
</evidence>
<comment type="caution">
    <text evidence="6">The sequence shown here is derived from an EMBL/GenBank/DDBJ whole genome shotgun (WGS) entry which is preliminary data.</text>
</comment>
<feature type="region of interest" description="Disordered" evidence="4">
    <location>
        <begin position="317"/>
        <end position="351"/>
    </location>
</feature>
<dbReference type="KEGG" id="bbes:BESB_067460"/>
<dbReference type="PANTHER" id="PTHR10724:SF7">
    <property type="entry name" value="SMALL RIBOSOMAL SUBUNIT PROTEIN BS1C"/>
    <property type="match status" value="1"/>
</dbReference>
<dbReference type="Gene3D" id="2.40.50.140">
    <property type="entry name" value="Nucleic acid-binding proteins"/>
    <property type="match status" value="2"/>
</dbReference>
<dbReference type="GO" id="GO:0005840">
    <property type="term" value="C:ribosome"/>
    <property type="evidence" value="ECO:0007669"/>
    <property type="project" value="UniProtKB-KW"/>
</dbReference>
<comment type="similarity">
    <text evidence="1">Belongs to the bacterial ribosomal protein bS1 family.</text>
</comment>
<feature type="region of interest" description="Disordered" evidence="4">
    <location>
        <begin position="1389"/>
        <end position="1408"/>
    </location>
</feature>
<gene>
    <name evidence="6" type="ORF">BESB_067460</name>
</gene>
<reference evidence="6 7" key="1">
    <citation type="submission" date="2017-09" db="EMBL/GenBank/DDBJ databases">
        <title>Genome sequencing of Besnoitia besnoiti strain Bb-Ger1.</title>
        <authorList>
            <person name="Schares G."/>
            <person name="Venepally P."/>
            <person name="Lorenzi H.A."/>
        </authorList>
    </citation>
    <scope>NUCLEOTIDE SEQUENCE [LARGE SCALE GENOMIC DNA]</scope>
    <source>
        <strain evidence="6 7">Bb-Ger1</strain>
    </source>
</reference>
<feature type="compositionally biased region" description="Basic and acidic residues" evidence="4">
    <location>
        <begin position="788"/>
        <end position="841"/>
    </location>
</feature>
<feature type="region of interest" description="Disordered" evidence="4">
    <location>
        <begin position="567"/>
        <end position="626"/>
    </location>
</feature>
<keyword evidence="2" id="KW-0689">Ribosomal protein</keyword>
<evidence type="ECO:0000256" key="3">
    <source>
        <dbReference type="ARBA" id="ARBA00023274"/>
    </source>
</evidence>
<feature type="region of interest" description="Disordered" evidence="4">
    <location>
        <begin position="1040"/>
        <end position="1063"/>
    </location>
</feature>
<evidence type="ECO:0000256" key="4">
    <source>
        <dbReference type="SAM" id="MobiDB-lite"/>
    </source>
</evidence>
<dbReference type="InterPro" id="IPR003029">
    <property type="entry name" value="S1_domain"/>
</dbReference>
<organism evidence="6 7">
    <name type="scientific">Besnoitia besnoiti</name>
    <name type="common">Apicomplexan protozoan</name>
    <dbReference type="NCBI Taxonomy" id="94643"/>
    <lineage>
        <taxon>Eukaryota</taxon>
        <taxon>Sar</taxon>
        <taxon>Alveolata</taxon>
        <taxon>Apicomplexa</taxon>
        <taxon>Conoidasida</taxon>
        <taxon>Coccidia</taxon>
        <taxon>Eucoccidiorida</taxon>
        <taxon>Eimeriorina</taxon>
        <taxon>Sarcocystidae</taxon>
        <taxon>Besnoitia</taxon>
    </lineage>
</organism>
<dbReference type="GO" id="GO:0006412">
    <property type="term" value="P:translation"/>
    <property type="evidence" value="ECO:0007669"/>
    <property type="project" value="TreeGrafter"/>
</dbReference>
<dbReference type="OrthoDB" id="331005at2759"/>
<dbReference type="GO" id="GO:0003729">
    <property type="term" value="F:mRNA binding"/>
    <property type="evidence" value="ECO:0007669"/>
    <property type="project" value="TreeGrafter"/>
</dbReference>
<dbReference type="PANTHER" id="PTHR10724">
    <property type="entry name" value="30S RIBOSOMAL PROTEIN S1"/>
    <property type="match status" value="1"/>
</dbReference>
<feature type="compositionally biased region" description="Low complexity" evidence="4">
    <location>
        <begin position="264"/>
        <end position="296"/>
    </location>
</feature>
<dbReference type="Proteomes" id="UP000224006">
    <property type="component" value="Chromosome VI"/>
</dbReference>
<feature type="domain" description="S1 motif" evidence="5">
    <location>
        <begin position="1096"/>
        <end position="1167"/>
    </location>
</feature>
<dbReference type="GeneID" id="40311672"/>
<proteinExistence type="inferred from homology"/>
<dbReference type="SUPFAM" id="SSF50249">
    <property type="entry name" value="Nucleic acid-binding proteins"/>
    <property type="match status" value="3"/>
</dbReference>
<evidence type="ECO:0000256" key="1">
    <source>
        <dbReference type="ARBA" id="ARBA00006767"/>
    </source>
</evidence>
<keyword evidence="3" id="KW-0687">Ribonucleoprotein</keyword>
<dbReference type="VEuPathDB" id="ToxoDB:BESB_067460"/>
<feature type="region of interest" description="Disordered" evidence="4">
    <location>
        <begin position="195"/>
        <end position="216"/>
    </location>
</feature>
<dbReference type="RefSeq" id="XP_029218722.1">
    <property type="nucleotide sequence ID" value="XM_029365139.1"/>
</dbReference>
<dbReference type="EMBL" id="NWUJ01000006">
    <property type="protein sequence ID" value="PFH34713.1"/>
    <property type="molecule type" value="Genomic_DNA"/>
</dbReference>
<name>A0A2A9MGD3_BESBE</name>